<dbReference type="InterPro" id="IPR012340">
    <property type="entry name" value="NA-bd_OB-fold"/>
</dbReference>
<dbReference type="EMBL" id="HBFR01029884">
    <property type="protein sequence ID" value="CAD8894537.1"/>
    <property type="molecule type" value="Transcribed_RNA"/>
</dbReference>
<feature type="region of interest" description="Disordered" evidence="1">
    <location>
        <begin position="189"/>
        <end position="229"/>
    </location>
</feature>
<dbReference type="GO" id="GO:0005634">
    <property type="term" value="C:nucleus"/>
    <property type="evidence" value="ECO:0007669"/>
    <property type="project" value="TreeGrafter"/>
</dbReference>
<reference evidence="2" key="1">
    <citation type="submission" date="2021-01" db="EMBL/GenBank/DDBJ databases">
        <authorList>
            <person name="Corre E."/>
            <person name="Pelletier E."/>
            <person name="Niang G."/>
            <person name="Scheremetjew M."/>
            <person name="Finn R."/>
            <person name="Kale V."/>
            <person name="Holt S."/>
            <person name="Cochrane G."/>
            <person name="Meng A."/>
            <person name="Brown T."/>
            <person name="Cohen L."/>
        </authorList>
    </citation>
    <scope>NUCLEOTIDE SEQUENCE</scope>
    <source>
        <strain evidence="2">308</strain>
    </source>
</reference>
<evidence type="ECO:0008006" key="3">
    <source>
        <dbReference type="Google" id="ProtNLM"/>
    </source>
</evidence>
<name>A0A7S1BRC9_9STRA</name>
<evidence type="ECO:0000256" key="1">
    <source>
        <dbReference type="SAM" id="MobiDB-lite"/>
    </source>
</evidence>
<dbReference type="SUPFAM" id="SSF50249">
    <property type="entry name" value="Nucleic acid-binding proteins"/>
    <property type="match status" value="1"/>
</dbReference>
<accession>A0A7S1BRC9</accession>
<feature type="compositionally biased region" description="Acidic residues" evidence="1">
    <location>
        <begin position="212"/>
        <end position="229"/>
    </location>
</feature>
<dbReference type="AlphaFoldDB" id="A0A7S1BRC9"/>
<organism evidence="2">
    <name type="scientific">Corethron hystrix</name>
    <dbReference type="NCBI Taxonomy" id="216773"/>
    <lineage>
        <taxon>Eukaryota</taxon>
        <taxon>Sar</taxon>
        <taxon>Stramenopiles</taxon>
        <taxon>Ochrophyta</taxon>
        <taxon>Bacillariophyta</taxon>
        <taxon>Coscinodiscophyceae</taxon>
        <taxon>Corethrophycidae</taxon>
        <taxon>Corethrales</taxon>
        <taxon>Corethraceae</taxon>
        <taxon>Corethron</taxon>
    </lineage>
</organism>
<dbReference type="PANTHER" id="PTHR21641:SF0">
    <property type="entry name" value="RNA-BINDING PROTEIN EIF1AD-RELATED"/>
    <property type="match status" value="1"/>
</dbReference>
<proteinExistence type="predicted"/>
<protein>
    <recommendedName>
        <fullName evidence="3">S1-like domain-containing protein</fullName>
    </recommendedName>
</protein>
<dbReference type="InterPro" id="IPR039294">
    <property type="entry name" value="EIF1AD"/>
</dbReference>
<gene>
    <name evidence="2" type="ORF">CHYS00102_LOCUS21751</name>
</gene>
<dbReference type="Gene3D" id="2.40.50.140">
    <property type="entry name" value="Nucleic acid-binding proteins"/>
    <property type="match status" value="1"/>
</dbReference>
<dbReference type="PANTHER" id="PTHR21641">
    <property type="entry name" value="TRANSLATION INITIATION FACTOR-RELATED"/>
    <property type="match status" value="1"/>
</dbReference>
<sequence>MSGLGRRSHYRKHVMESVRTGNYVTPDYSSGERIARVLGTRGGNLFEVDVAEDPRSDHDANDVVEHPPATSAVSNIAPASENLEPSRKAADLALLPTKFKNLIYVKRGDYVVVKSGESGEEEHTSAVRYIIRHILFRDQVKYLREGRAGPHLWPRRFGLEGEREGVRATSGEEEAIVAAALQAARERTGGGDFRFEGGVVDDGDGDRKEGGELMDGEEEDPESELDDDDLFVNTNRLAALHVDDSESSSSEEE</sequence>
<evidence type="ECO:0000313" key="2">
    <source>
        <dbReference type="EMBL" id="CAD8894537.1"/>
    </source>
</evidence>